<dbReference type="GO" id="GO:0000981">
    <property type="term" value="F:DNA-binding transcription factor activity, RNA polymerase II-specific"/>
    <property type="evidence" value="ECO:0007669"/>
    <property type="project" value="TreeGrafter"/>
</dbReference>
<keyword evidence="7" id="KW-1185">Reference proteome</keyword>
<organism evidence="6 7">
    <name type="scientific">Branchiostoma lanceolatum</name>
    <name type="common">Common lancelet</name>
    <name type="synonym">Amphioxus lanceolatum</name>
    <dbReference type="NCBI Taxonomy" id="7740"/>
    <lineage>
        <taxon>Eukaryota</taxon>
        <taxon>Metazoa</taxon>
        <taxon>Chordata</taxon>
        <taxon>Cephalochordata</taxon>
        <taxon>Leptocardii</taxon>
        <taxon>Amphioxiformes</taxon>
        <taxon>Branchiostomatidae</taxon>
        <taxon>Branchiostoma</taxon>
    </lineage>
</organism>
<sequence>MQTLVQSFVTLSFQEAPTLKATETLVVFHCYVHQRSYKINPPRAYSVTKNTEHLAVTYVTECWHQLDLSEVAMSVEEDPRALRRRERNRLAASRCRERRRERAEFLRKETLQLENRNQSLRANISRLRRERERLKQVLASHMTTHHGEGTPAPSDHGMTYGGGGLPPSGSQGGGGAYTGEEAIAILHDVDNNLSLGGSMLVLDGRGVSLGNEKPVTHHPPHQPIMSLYESRHRTSEQTNC</sequence>
<dbReference type="Proteomes" id="UP000838412">
    <property type="component" value="Chromosome 4"/>
</dbReference>
<reference evidence="6" key="1">
    <citation type="submission" date="2022-01" db="EMBL/GenBank/DDBJ databases">
        <authorList>
            <person name="Braso-Vives M."/>
        </authorList>
    </citation>
    <scope>NUCLEOTIDE SEQUENCE</scope>
</reference>
<evidence type="ECO:0000256" key="1">
    <source>
        <dbReference type="ARBA" id="ARBA00023015"/>
    </source>
</evidence>
<protein>
    <submittedName>
        <fullName evidence="6">FOS protein</fullName>
    </submittedName>
</protein>
<name>A0A8K0EQV8_BRALA</name>
<dbReference type="SMART" id="SM00338">
    <property type="entry name" value="BRLZ"/>
    <property type="match status" value="1"/>
</dbReference>
<keyword evidence="1" id="KW-0805">Transcription regulation</keyword>
<feature type="region of interest" description="Disordered" evidence="4">
    <location>
        <begin position="141"/>
        <end position="176"/>
    </location>
</feature>
<evidence type="ECO:0000256" key="3">
    <source>
        <dbReference type="ARBA" id="ARBA00023163"/>
    </source>
</evidence>
<dbReference type="SUPFAM" id="SSF57959">
    <property type="entry name" value="Leucine zipper domain"/>
    <property type="match status" value="1"/>
</dbReference>
<feature type="domain" description="BZIP" evidence="5">
    <location>
        <begin position="78"/>
        <end position="141"/>
    </location>
</feature>
<dbReference type="InterPro" id="IPR000837">
    <property type="entry name" value="AP-1"/>
</dbReference>
<evidence type="ECO:0000313" key="6">
    <source>
        <dbReference type="EMBL" id="CAH1262722.1"/>
    </source>
</evidence>
<gene>
    <name evidence="6" type="primary">FOS</name>
    <name evidence="6" type="ORF">BLAG_LOCUS17661</name>
</gene>
<keyword evidence="3" id="KW-0804">Transcription</keyword>
<dbReference type="GO" id="GO:0005634">
    <property type="term" value="C:nucleus"/>
    <property type="evidence" value="ECO:0007669"/>
    <property type="project" value="TreeGrafter"/>
</dbReference>
<dbReference type="PROSITE" id="PS00036">
    <property type="entry name" value="BZIP_BASIC"/>
    <property type="match status" value="1"/>
</dbReference>
<dbReference type="OrthoDB" id="10051435at2759"/>
<accession>A0A8K0EQV8</accession>
<evidence type="ECO:0000256" key="2">
    <source>
        <dbReference type="ARBA" id="ARBA00023125"/>
    </source>
</evidence>
<dbReference type="Pfam" id="PF00170">
    <property type="entry name" value="bZIP_1"/>
    <property type="match status" value="1"/>
</dbReference>
<keyword evidence="2" id="KW-0238">DNA-binding</keyword>
<dbReference type="Gene3D" id="1.20.5.170">
    <property type="match status" value="1"/>
</dbReference>
<evidence type="ECO:0000259" key="5">
    <source>
        <dbReference type="PROSITE" id="PS50217"/>
    </source>
</evidence>
<evidence type="ECO:0000313" key="7">
    <source>
        <dbReference type="Proteomes" id="UP000838412"/>
    </source>
</evidence>
<dbReference type="InterPro" id="IPR004827">
    <property type="entry name" value="bZIP"/>
</dbReference>
<feature type="compositionally biased region" description="Gly residues" evidence="4">
    <location>
        <begin position="159"/>
        <end position="176"/>
    </location>
</feature>
<evidence type="ECO:0000256" key="4">
    <source>
        <dbReference type="SAM" id="MobiDB-lite"/>
    </source>
</evidence>
<dbReference type="PANTHER" id="PTHR23351">
    <property type="entry name" value="FOS TRANSCRIPTION FACTOR-RELATED"/>
    <property type="match status" value="1"/>
</dbReference>
<dbReference type="GO" id="GO:0000978">
    <property type="term" value="F:RNA polymerase II cis-regulatory region sequence-specific DNA binding"/>
    <property type="evidence" value="ECO:0007669"/>
    <property type="project" value="TreeGrafter"/>
</dbReference>
<dbReference type="PANTHER" id="PTHR23351:SF24">
    <property type="entry name" value="ACTIVATING TRANSCRIPTION FACTOR 3-RELATED"/>
    <property type="match status" value="1"/>
</dbReference>
<dbReference type="AlphaFoldDB" id="A0A8K0EQV8"/>
<dbReference type="InterPro" id="IPR046347">
    <property type="entry name" value="bZIP_sf"/>
</dbReference>
<dbReference type="EMBL" id="OV696689">
    <property type="protein sequence ID" value="CAH1262722.1"/>
    <property type="molecule type" value="Genomic_DNA"/>
</dbReference>
<proteinExistence type="predicted"/>
<dbReference type="PRINTS" id="PR00042">
    <property type="entry name" value="LEUZIPPRFOS"/>
</dbReference>
<dbReference type="PROSITE" id="PS50217">
    <property type="entry name" value="BZIP"/>
    <property type="match status" value="1"/>
</dbReference>